<dbReference type="AlphaFoldDB" id="A0A1G8MAT4"/>
<reference evidence="1 2" key="1">
    <citation type="submission" date="2016-10" db="EMBL/GenBank/DDBJ databases">
        <authorList>
            <person name="de Groot N.N."/>
        </authorList>
    </citation>
    <scope>NUCLEOTIDE SEQUENCE [LARGE SCALE GENOMIC DNA]</scope>
    <source>
        <strain evidence="1 2">DSM 44892</strain>
    </source>
</reference>
<gene>
    <name evidence="1" type="ORF">SAMN05444695_109147</name>
</gene>
<protein>
    <recommendedName>
        <fullName evidence="3">DUF3558 domain-containing protein</fullName>
    </recommendedName>
</protein>
<dbReference type="Pfam" id="PF12079">
    <property type="entry name" value="DUF3558"/>
    <property type="match status" value="1"/>
</dbReference>
<accession>A0A1G8MAT4</accession>
<dbReference type="OrthoDB" id="4464213at2"/>
<proteinExistence type="predicted"/>
<name>A0A1G8MAT4_9NOCA</name>
<evidence type="ECO:0000313" key="2">
    <source>
        <dbReference type="Proteomes" id="UP000183263"/>
    </source>
</evidence>
<dbReference type="Proteomes" id="UP000183263">
    <property type="component" value="Unassembled WGS sequence"/>
</dbReference>
<sequence>MTNFKTIRSFGVVMAVVAIGTSSAACGASQGEDVPEPQASLTSHPCDVFGPDALSAAGFDPSESERYDDREEPFQRRACSYYAGESHKRALVSFNGMPLADVESDERFTLVEDVEVAGHRALVHDFPGGVQCLASVEIDPGVLEVMVGYKAIGMETPEEACSFALQVAEDLAPYFPEHL</sequence>
<evidence type="ECO:0008006" key="3">
    <source>
        <dbReference type="Google" id="ProtNLM"/>
    </source>
</evidence>
<dbReference type="RefSeq" id="WP_072736827.1">
    <property type="nucleotide sequence ID" value="NZ_CP048813.1"/>
</dbReference>
<dbReference type="PROSITE" id="PS51257">
    <property type="entry name" value="PROKAR_LIPOPROTEIN"/>
    <property type="match status" value="1"/>
</dbReference>
<evidence type="ECO:0000313" key="1">
    <source>
        <dbReference type="EMBL" id="SDI64500.1"/>
    </source>
</evidence>
<organism evidence="1 2">
    <name type="scientific">Rhodococcus triatomae</name>
    <dbReference type="NCBI Taxonomy" id="300028"/>
    <lineage>
        <taxon>Bacteria</taxon>
        <taxon>Bacillati</taxon>
        <taxon>Actinomycetota</taxon>
        <taxon>Actinomycetes</taxon>
        <taxon>Mycobacteriales</taxon>
        <taxon>Nocardiaceae</taxon>
        <taxon>Rhodococcus</taxon>
    </lineage>
</organism>
<dbReference type="InterPro" id="IPR024520">
    <property type="entry name" value="DUF3558"/>
</dbReference>
<keyword evidence="2" id="KW-1185">Reference proteome</keyword>
<dbReference type="EMBL" id="FNDN01000009">
    <property type="protein sequence ID" value="SDI64500.1"/>
    <property type="molecule type" value="Genomic_DNA"/>
</dbReference>